<reference evidence="9 10" key="1">
    <citation type="submission" date="2024-09" db="EMBL/GenBank/DDBJ databases">
        <authorList>
            <person name="Sun Q."/>
            <person name="Mori K."/>
        </authorList>
    </citation>
    <scope>NUCLEOTIDE SEQUENCE [LARGE SCALE GENOMIC DNA]</scope>
    <source>
        <strain evidence="9 10">CECT 9424</strain>
    </source>
</reference>
<dbReference type="PANTHER" id="PTHR11961">
    <property type="entry name" value="CYTOCHROME C"/>
    <property type="match status" value="1"/>
</dbReference>
<evidence type="ECO:0000256" key="4">
    <source>
        <dbReference type="ARBA" id="ARBA00022982"/>
    </source>
</evidence>
<accession>A0ABV5I5K2</accession>
<dbReference type="InterPro" id="IPR009056">
    <property type="entry name" value="Cyt_c-like_dom"/>
</dbReference>
<gene>
    <name evidence="9" type="ORF">ACFFU4_15825</name>
</gene>
<organism evidence="9 10">
    <name type="scientific">Roseovarius ramblicola</name>
    <dbReference type="NCBI Taxonomy" id="2022336"/>
    <lineage>
        <taxon>Bacteria</taxon>
        <taxon>Pseudomonadati</taxon>
        <taxon>Pseudomonadota</taxon>
        <taxon>Alphaproteobacteria</taxon>
        <taxon>Rhodobacterales</taxon>
        <taxon>Roseobacteraceae</taxon>
        <taxon>Roseovarius</taxon>
    </lineage>
</organism>
<keyword evidence="1" id="KW-0813">Transport</keyword>
<dbReference type="EMBL" id="JBHMEC010000026">
    <property type="protein sequence ID" value="MFB9151220.1"/>
    <property type="molecule type" value="Genomic_DNA"/>
</dbReference>
<evidence type="ECO:0000256" key="2">
    <source>
        <dbReference type="ARBA" id="ARBA00022617"/>
    </source>
</evidence>
<dbReference type="SUPFAM" id="SSF46626">
    <property type="entry name" value="Cytochrome c"/>
    <property type="match status" value="1"/>
</dbReference>
<dbReference type="Gene3D" id="1.10.760.10">
    <property type="entry name" value="Cytochrome c-like domain"/>
    <property type="match status" value="1"/>
</dbReference>
<evidence type="ECO:0000256" key="6">
    <source>
        <dbReference type="PROSITE-ProRule" id="PRU00433"/>
    </source>
</evidence>
<dbReference type="Proteomes" id="UP001589670">
    <property type="component" value="Unassembled WGS sequence"/>
</dbReference>
<dbReference type="InterPro" id="IPR036909">
    <property type="entry name" value="Cyt_c-like_dom_sf"/>
</dbReference>
<keyword evidence="4" id="KW-0249">Electron transport</keyword>
<evidence type="ECO:0000259" key="8">
    <source>
        <dbReference type="PROSITE" id="PS51007"/>
    </source>
</evidence>
<protein>
    <submittedName>
        <fullName evidence="9">C-type cytochrome</fullName>
    </submittedName>
</protein>
<evidence type="ECO:0000256" key="1">
    <source>
        <dbReference type="ARBA" id="ARBA00022448"/>
    </source>
</evidence>
<name>A0ABV5I5K2_9RHOB</name>
<evidence type="ECO:0000313" key="10">
    <source>
        <dbReference type="Proteomes" id="UP001589670"/>
    </source>
</evidence>
<evidence type="ECO:0000256" key="5">
    <source>
        <dbReference type="ARBA" id="ARBA00023004"/>
    </source>
</evidence>
<keyword evidence="5 6" id="KW-0408">Iron</keyword>
<dbReference type="PRINTS" id="PR00604">
    <property type="entry name" value="CYTCHRMECIAB"/>
</dbReference>
<dbReference type="InterPro" id="IPR002327">
    <property type="entry name" value="Cyt_c_1A/1B"/>
</dbReference>
<sequence>MFTRLITTGALMLSLAAPALAEGDPEAGEKVFRKCKACHMVGEDAKNRVGPALNGVVGGPVASVEDFRYSDVFQEMAAEGAVWTEDELAAFLASPRKYAKGTKMAFAGLRKDEEIANVIAYLATFE</sequence>
<evidence type="ECO:0000256" key="7">
    <source>
        <dbReference type="SAM" id="SignalP"/>
    </source>
</evidence>
<evidence type="ECO:0000256" key="3">
    <source>
        <dbReference type="ARBA" id="ARBA00022723"/>
    </source>
</evidence>
<dbReference type="Pfam" id="PF00034">
    <property type="entry name" value="Cytochrom_C"/>
    <property type="match status" value="1"/>
</dbReference>
<keyword evidence="3 6" id="KW-0479">Metal-binding</keyword>
<evidence type="ECO:0000313" key="9">
    <source>
        <dbReference type="EMBL" id="MFB9151220.1"/>
    </source>
</evidence>
<keyword evidence="10" id="KW-1185">Reference proteome</keyword>
<feature type="domain" description="Cytochrome c" evidence="8">
    <location>
        <begin position="23"/>
        <end position="126"/>
    </location>
</feature>
<dbReference type="RefSeq" id="WP_377070797.1">
    <property type="nucleotide sequence ID" value="NZ_JBHMEC010000026.1"/>
</dbReference>
<comment type="caution">
    <text evidence="9">The sequence shown here is derived from an EMBL/GenBank/DDBJ whole genome shotgun (WGS) entry which is preliminary data.</text>
</comment>
<feature type="chain" id="PRO_5046319213" evidence="7">
    <location>
        <begin position="22"/>
        <end position="126"/>
    </location>
</feature>
<keyword evidence="7" id="KW-0732">Signal</keyword>
<dbReference type="PROSITE" id="PS51007">
    <property type="entry name" value="CYTC"/>
    <property type="match status" value="1"/>
</dbReference>
<feature type="signal peptide" evidence="7">
    <location>
        <begin position="1"/>
        <end position="21"/>
    </location>
</feature>
<keyword evidence="2 6" id="KW-0349">Heme</keyword>
<proteinExistence type="predicted"/>